<dbReference type="EMBL" id="LAZR01004142">
    <property type="protein sequence ID" value="KKN11363.1"/>
    <property type="molecule type" value="Genomic_DNA"/>
</dbReference>
<feature type="non-terminal residue" evidence="1">
    <location>
        <position position="1"/>
    </location>
</feature>
<proteinExistence type="predicted"/>
<name>A0A0F9R1M2_9ZZZZ</name>
<evidence type="ECO:0000313" key="1">
    <source>
        <dbReference type="EMBL" id="KKN11363.1"/>
    </source>
</evidence>
<comment type="caution">
    <text evidence="1">The sequence shown here is derived from an EMBL/GenBank/DDBJ whole genome shotgun (WGS) entry which is preliminary data.</text>
</comment>
<gene>
    <name evidence="1" type="ORF">LCGC14_1027030</name>
</gene>
<sequence length="47" mass="5433">LTLATYYESTGDKERAKKFFTIAEKIEKVLAKNKETITKAQRERGAR</sequence>
<protein>
    <submittedName>
        <fullName evidence="1">Uncharacterized protein</fullName>
    </submittedName>
</protein>
<dbReference type="AlphaFoldDB" id="A0A0F9R1M2"/>
<accession>A0A0F9R1M2</accession>
<organism evidence="1">
    <name type="scientific">marine sediment metagenome</name>
    <dbReference type="NCBI Taxonomy" id="412755"/>
    <lineage>
        <taxon>unclassified sequences</taxon>
        <taxon>metagenomes</taxon>
        <taxon>ecological metagenomes</taxon>
    </lineage>
</organism>
<reference evidence="1" key="1">
    <citation type="journal article" date="2015" name="Nature">
        <title>Complex archaea that bridge the gap between prokaryotes and eukaryotes.</title>
        <authorList>
            <person name="Spang A."/>
            <person name="Saw J.H."/>
            <person name="Jorgensen S.L."/>
            <person name="Zaremba-Niedzwiedzka K."/>
            <person name="Martijn J."/>
            <person name="Lind A.E."/>
            <person name="van Eijk R."/>
            <person name="Schleper C."/>
            <person name="Guy L."/>
            <person name="Ettema T.J."/>
        </authorList>
    </citation>
    <scope>NUCLEOTIDE SEQUENCE</scope>
</reference>